<gene>
    <name evidence="3" type="ORF">BTN85_0172</name>
</gene>
<evidence type="ECO:0000259" key="2">
    <source>
        <dbReference type="Pfam" id="PF07282"/>
    </source>
</evidence>
<dbReference type="InParanoid" id="A0A1Q6DTK7"/>
<dbReference type="InterPro" id="IPR010095">
    <property type="entry name" value="Cas12f1-like_TNB"/>
</dbReference>
<dbReference type="SUPFAM" id="SSF57889">
    <property type="entry name" value="Cysteine-rich domain"/>
    <property type="match status" value="1"/>
</dbReference>
<dbReference type="GO" id="GO:0003677">
    <property type="term" value="F:DNA binding"/>
    <property type="evidence" value="ECO:0007669"/>
    <property type="project" value="UniProtKB-KW"/>
</dbReference>
<name>A0A1Q6DTK7_METT1</name>
<organism evidence="3 4">
    <name type="scientific">Methanohalarchaeum thermophilum</name>
    <dbReference type="NCBI Taxonomy" id="1903181"/>
    <lineage>
        <taxon>Archaea</taxon>
        <taxon>Methanobacteriati</taxon>
        <taxon>Methanobacteriota</taxon>
        <taxon>Methanonatronarchaeia</taxon>
        <taxon>Methanonatronarchaeales</taxon>
        <taxon>Methanonatronarchaeaceae</taxon>
        <taxon>Candidatus Methanohalarchaeum</taxon>
    </lineage>
</organism>
<evidence type="ECO:0000256" key="1">
    <source>
        <dbReference type="ARBA" id="ARBA00023125"/>
    </source>
</evidence>
<feature type="domain" description="Cas12f1-like TNB" evidence="2">
    <location>
        <begin position="2"/>
        <end position="46"/>
    </location>
</feature>
<evidence type="ECO:0000313" key="3">
    <source>
        <dbReference type="EMBL" id="OKY77704.1"/>
    </source>
</evidence>
<evidence type="ECO:0000313" key="4">
    <source>
        <dbReference type="Proteomes" id="UP000185744"/>
    </source>
</evidence>
<dbReference type="EMBL" id="MSDW01000001">
    <property type="protein sequence ID" value="OKY77704.1"/>
    <property type="molecule type" value="Genomic_DNA"/>
</dbReference>
<reference evidence="3" key="1">
    <citation type="submission" date="2016-12" db="EMBL/GenBank/DDBJ databases">
        <title>Discovery of methanogenic haloarchaea.</title>
        <authorList>
            <person name="Sorokin D.Y."/>
            <person name="Makarova K.S."/>
            <person name="Abbas B."/>
            <person name="Ferrer M."/>
            <person name="Golyshin P.N."/>
        </authorList>
    </citation>
    <scope>NUCLEOTIDE SEQUENCE [LARGE SCALE GENOMIC DNA]</scope>
    <source>
        <strain evidence="3">HMET1</strain>
    </source>
</reference>
<protein>
    <submittedName>
        <fullName evidence="3">IS605 OrfB-like transposable element containing RNAse H-like and Zn finger domain</fullName>
    </submittedName>
</protein>
<dbReference type="Proteomes" id="UP000185744">
    <property type="component" value="Unassembled WGS sequence"/>
</dbReference>
<comment type="caution">
    <text evidence="3">The sequence shown here is derived from an EMBL/GenBank/DDBJ whole genome shotgun (WGS) entry which is preliminary data.</text>
</comment>
<sequence length="83" mass="8925">MLVDEACTTQTCSRCGERVGRPSNKGLGCPECGLVMHANHISAINIKKRGLDKLDIDPMSESEASLATPKIPEPIINYAKATQ</sequence>
<keyword evidence="1" id="KW-0238">DNA-binding</keyword>
<dbReference type="InterPro" id="IPR046349">
    <property type="entry name" value="C1-like_sf"/>
</dbReference>
<accession>A0A1Q6DTK7</accession>
<keyword evidence="4" id="KW-1185">Reference proteome</keyword>
<dbReference type="AlphaFoldDB" id="A0A1Q6DTK7"/>
<proteinExistence type="predicted"/>
<dbReference type="Pfam" id="PF07282">
    <property type="entry name" value="Cas12f1-like_TNB"/>
    <property type="match status" value="1"/>
</dbReference>